<proteinExistence type="predicted"/>
<reference evidence="3 4" key="1">
    <citation type="journal article" date="2017" name="ISME J.">
        <title>Energy and carbon metabolisms in a deep terrestrial subsurface fluid microbial community.</title>
        <authorList>
            <person name="Momper L."/>
            <person name="Jungbluth S.P."/>
            <person name="Lee M.D."/>
            <person name="Amend J.P."/>
        </authorList>
    </citation>
    <scope>NUCLEOTIDE SEQUENCE [LARGE SCALE GENOMIC DNA]</scope>
    <source>
        <strain evidence="3">SURF_17</strain>
    </source>
</reference>
<dbReference type="SUPFAM" id="SSF159234">
    <property type="entry name" value="FomD-like"/>
    <property type="match status" value="1"/>
</dbReference>
<dbReference type="Proteomes" id="UP000285961">
    <property type="component" value="Unassembled WGS sequence"/>
</dbReference>
<organism evidence="3 4">
    <name type="scientific">Candidatus Abyssobacteria bacterium SURF_17</name>
    <dbReference type="NCBI Taxonomy" id="2093361"/>
    <lineage>
        <taxon>Bacteria</taxon>
        <taxon>Pseudomonadati</taxon>
        <taxon>Candidatus Hydrogenedentota</taxon>
        <taxon>Candidatus Abyssobacteria</taxon>
    </lineage>
</organism>
<dbReference type="Gene3D" id="2.40.380.10">
    <property type="entry name" value="FomD-like"/>
    <property type="match status" value="1"/>
</dbReference>
<dbReference type="Pfam" id="PF04167">
    <property type="entry name" value="DUF402"/>
    <property type="match status" value="1"/>
</dbReference>
<accession>A0A419F8T9</accession>
<gene>
    <name evidence="3" type="ORF">C4532_01355</name>
</gene>
<name>A0A419F8T9_9BACT</name>
<dbReference type="InterPro" id="IPR007295">
    <property type="entry name" value="DUF402"/>
</dbReference>
<evidence type="ECO:0000313" key="4">
    <source>
        <dbReference type="Proteomes" id="UP000285961"/>
    </source>
</evidence>
<dbReference type="EMBL" id="QZKI01000009">
    <property type="protein sequence ID" value="RJP74880.1"/>
    <property type="molecule type" value="Genomic_DNA"/>
</dbReference>
<protein>
    <submittedName>
        <fullName evidence="3">DUF402 domain-containing protein</fullName>
    </submittedName>
</protein>
<dbReference type="InterPro" id="IPR050212">
    <property type="entry name" value="Ntdp-like"/>
</dbReference>
<keyword evidence="1" id="KW-0378">Hydrolase</keyword>
<comment type="caution">
    <text evidence="3">The sequence shown here is derived from an EMBL/GenBank/DDBJ whole genome shotgun (WGS) entry which is preliminary data.</text>
</comment>
<dbReference type="InterPro" id="IPR035930">
    <property type="entry name" value="FomD-like_sf"/>
</dbReference>
<sequence>MLCPRTNSAQVMTRTFTEIKHHLNKPTERYECELLVLQPRHAVLRYVSDRAFASKRLGITFPPGCITIALYWETRPYVFWAIYSPSKELLGYLVHICRNVVISESTVSYLDMLLDVWFFPDGSNIVLDADEVEECLRAGLLAEEDKRYIEESKQEALHDFLMNAQEIRALSTPDK</sequence>
<dbReference type="PANTHER" id="PTHR39159">
    <property type="match status" value="1"/>
</dbReference>
<dbReference type="AlphaFoldDB" id="A0A419F8T9"/>
<evidence type="ECO:0000259" key="2">
    <source>
        <dbReference type="Pfam" id="PF04167"/>
    </source>
</evidence>
<dbReference type="PANTHER" id="PTHR39159:SF1">
    <property type="entry name" value="UPF0374 PROTEIN YGAC"/>
    <property type="match status" value="1"/>
</dbReference>
<dbReference type="GO" id="GO:0016787">
    <property type="term" value="F:hydrolase activity"/>
    <property type="evidence" value="ECO:0007669"/>
    <property type="project" value="UniProtKB-KW"/>
</dbReference>
<evidence type="ECO:0000256" key="1">
    <source>
        <dbReference type="ARBA" id="ARBA00022801"/>
    </source>
</evidence>
<feature type="domain" description="DUF402" evidence="2">
    <location>
        <begin position="39"/>
        <end position="159"/>
    </location>
</feature>
<evidence type="ECO:0000313" key="3">
    <source>
        <dbReference type="EMBL" id="RJP74880.1"/>
    </source>
</evidence>